<accession>A0A9Q3K970</accession>
<feature type="compositionally biased region" description="Pro residues" evidence="1">
    <location>
        <begin position="129"/>
        <end position="141"/>
    </location>
</feature>
<evidence type="ECO:0000313" key="2">
    <source>
        <dbReference type="EMBL" id="MBW0577168.1"/>
    </source>
</evidence>
<sequence>MLTRPHPPPDETVTLPSHLFPHHSLCFRTPASSSPRPKILTLWRSLKLCLQHCPHPPLCLLEPAAYHPYACGYPPDMPPMLLTILTLTVPSQHACNSAYHPYAHVVPSQHACNAAYHPYAHCSQDETMMPPPSPPSPPPLSSPLLPILTHPQSPQDIPPMPPSTPLMLNPLSTAYHTYTQVLDP</sequence>
<name>A0A9Q3K970_9BASI</name>
<organism evidence="2 3">
    <name type="scientific">Austropuccinia psidii MF-1</name>
    <dbReference type="NCBI Taxonomy" id="1389203"/>
    <lineage>
        <taxon>Eukaryota</taxon>
        <taxon>Fungi</taxon>
        <taxon>Dikarya</taxon>
        <taxon>Basidiomycota</taxon>
        <taxon>Pucciniomycotina</taxon>
        <taxon>Pucciniomycetes</taxon>
        <taxon>Pucciniales</taxon>
        <taxon>Sphaerophragmiaceae</taxon>
        <taxon>Austropuccinia</taxon>
    </lineage>
</organism>
<protein>
    <submittedName>
        <fullName evidence="2">Uncharacterized protein</fullName>
    </submittedName>
</protein>
<keyword evidence="3" id="KW-1185">Reference proteome</keyword>
<gene>
    <name evidence="2" type="ORF">O181_116883</name>
</gene>
<evidence type="ECO:0000313" key="3">
    <source>
        <dbReference type="Proteomes" id="UP000765509"/>
    </source>
</evidence>
<comment type="caution">
    <text evidence="2">The sequence shown here is derived from an EMBL/GenBank/DDBJ whole genome shotgun (WGS) entry which is preliminary data.</text>
</comment>
<dbReference type="EMBL" id="AVOT02100052">
    <property type="protein sequence ID" value="MBW0577168.1"/>
    <property type="molecule type" value="Genomic_DNA"/>
</dbReference>
<evidence type="ECO:0000256" key="1">
    <source>
        <dbReference type="SAM" id="MobiDB-lite"/>
    </source>
</evidence>
<feature type="compositionally biased region" description="Low complexity" evidence="1">
    <location>
        <begin position="142"/>
        <end position="155"/>
    </location>
</feature>
<dbReference type="AlphaFoldDB" id="A0A9Q3K970"/>
<proteinExistence type="predicted"/>
<reference evidence="2" key="1">
    <citation type="submission" date="2021-03" db="EMBL/GenBank/DDBJ databases">
        <title>Draft genome sequence of rust myrtle Austropuccinia psidii MF-1, a brazilian biotype.</title>
        <authorList>
            <person name="Quecine M.C."/>
            <person name="Pachon D.M.R."/>
            <person name="Bonatelli M.L."/>
            <person name="Correr F.H."/>
            <person name="Franceschini L.M."/>
            <person name="Leite T.F."/>
            <person name="Margarido G.R.A."/>
            <person name="Almeida C.A."/>
            <person name="Ferrarezi J.A."/>
            <person name="Labate C.A."/>
        </authorList>
    </citation>
    <scope>NUCLEOTIDE SEQUENCE</scope>
    <source>
        <strain evidence="2">MF-1</strain>
    </source>
</reference>
<dbReference type="Proteomes" id="UP000765509">
    <property type="component" value="Unassembled WGS sequence"/>
</dbReference>
<feature type="region of interest" description="Disordered" evidence="1">
    <location>
        <begin position="126"/>
        <end position="161"/>
    </location>
</feature>